<dbReference type="InterPro" id="IPR046953">
    <property type="entry name" value="Spore_GerAC-like_C"/>
</dbReference>
<keyword evidence="7" id="KW-0449">Lipoprotein</keyword>
<comment type="caution">
    <text evidence="10">The sequence shown here is derived from an EMBL/GenBank/DDBJ whole genome shotgun (WGS) entry which is preliminary data.</text>
</comment>
<comment type="subcellular location">
    <subcellularLocation>
        <location evidence="1">Membrane</location>
        <topology evidence="1">Lipid-anchor</topology>
    </subcellularLocation>
</comment>
<keyword evidence="4" id="KW-0732">Signal</keyword>
<reference evidence="10 11" key="1">
    <citation type="submission" date="2024-09" db="EMBL/GenBank/DDBJ databases">
        <authorList>
            <person name="Sun Q."/>
            <person name="Mori K."/>
        </authorList>
    </citation>
    <scope>NUCLEOTIDE SEQUENCE [LARGE SCALE GENOMIC DNA]</scope>
    <source>
        <strain evidence="10 11">CCM 4839</strain>
    </source>
</reference>
<dbReference type="Proteomes" id="UP001589818">
    <property type="component" value="Unassembled WGS sequence"/>
</dbReference>
<keyword evidence="3" id="KW-0309">Germination</keyword>
<evidence type="ECO:0000256" key="7">
    <source>
        <dbReference type="ARBA" id="ARBA00023288"/>
    </source>
</evidence>
<dbReference type="InterPro" id="IPR057336">
    <property type="entry name" value="GerAC_N"/>
</dbReference>
<feature type="domain" description="Spore germination GerAC-like C-terminal" evidence="8">
    <location>
        <begin position="221"/>
        <end position="355"/>
    </location>
</feature>
<comment type="similarity">
    <text evidence="2">Belongs to the GerABKC lipoprotein family.</text>
</comment>
<dbReference type="PANTHER" id="PTHR35789:SF1">
    <property type="entry name" value="SPORE GERMINATION PROTEIN B3"/>
    <property type="match status" value="1"/>
</dbReference>
<keyword evidence="11" id="KW-1185">Reference proteome</keyword>
<feature type="domain" description="Spore germination protein N-terminal" evidence="9">
    <location>
        <begin position="26"/>
        <end position="201"/>
    </location>
</feature>
<dbReference type="NCBIfam" id="TIGR02887">
    <property type="entry name" value="spore_ger_x_C"/>
    <property type="match status" value="1"/>
</dbReference>
<evidence type="ECO:0000256" key="5">
    <source>
        <dbReference type="ARBA" id="ARBA00023136"/>
    </source>
</evidence>
<protein>
    <submittedName>
        <fullName evidence="10">Ger(X)C family spore germination protein</fullName>
    </submittedName>
</protein>
<keyword evidence="6" id="KW-0564">Palmitate</keyword>
<proteinExistence type="inferred from homology"/>
<dbReference type="PROSITE" id="PS51257">
    <property type="entry name" value="PROKAR_LIPOPROTEIN"/>
    <property type="match status" value="1"/>
</dbReference>
<evidence type="ECO:0000256" key="2">
    <source>
        <dbReference type="ARBA" id="ARBA00007886"/>
    </source>
</evidence>
<dbReference type="EMBL" id="JBHLVF010000061">
    <property type="protein sequence ID" value="MFC0396500.1"/>
    <property type="molecule type" value="Genomic_DNA"/>
</dbReference>
<evidence type="ECO:0000256" key="6">
    <source>
        <dbReference type="ARBA" id="ARBA00023139"/>
    </source>
</evidence>
<dbReference type="RefSeq" id="WP_204818648.1">
    <property type="nucleotide sequence ID" value="NZ_JANHOF010000005.1"/>
</dbReference>
<dbReference type="Pfam" id="PF25198">
    <property type="entry name" value="Spore_GerAC_N"/>
    <property type="match status" value="1"/>
</dbReference>
<gene>
    <name evidence="10" type="ORF">ACFFJ8_34775</name>
</gene>
<dbReference type="InterPro" id="IPR008844">
    <property type="entry name" value="Spore_GerAC-like"/>
</dbReference>
<dbReference type="Gene3D" id="3.30.300.210">
    <property type="entry name" value="Nutrient germinant receptor protein C, domain 3"/>
    <property type="match status" value="1"/>
</dbReference>
<evidence type="ECO:0000256" key="1">
    <source>
        <dbReference type="ARBA" id="ARBA00004635"/>
    </source>
</evidence>
<evidence type="ECO:0000259" key="8">
    <source>
        <dbReference type="Pfam" id="PF05504"/>
    </source>
</evidence>
<name>A0ABV6JKQ0_9BACL</name>
<sequence length="386" mass="44090">MKNLRRALSMIVSIALLISLCGCWSAKEIQIQSYVKAVGIDYLDNEFIVYLQMLDFTGIAKSSGVSGPTSQAPVWIGKGRGRTLDMAFNDMYKSAQLQVSWGHVTAIVLTDNVLAAKHDQIADMINRYPEIRYNAWLYGTKSSMEELLRATPLFNLSPLVSILHSPESNFKQYSTYNPVLFFQYILDYNEPAVSAYLPSLSLTKKQWKHDETPHDMLMIDGAFFETGRQMKGFLNRNQLAGYHWLLASMDRAPLTIEKEGTLYGGISVKLSNSHIKPVFHGSDVRFHVKATYYGGMYEYMEKITPDEMNRAAEDAIRKQIMDTYKEGLRIGVDVFGLEEKLYRKYPQTWKKLTGNGEHLLLKPDSIEQLDVKVSVPYYGKYKLRLH</sequence>
<accession>A0ABV6JKQ0</accession>
<organism evidence="10 11">
    <name type="scientific">Paenibacillus mendelii</name>
    <dbReference type="NCBI Taxonomy" id="206163"/>
    <lineage>
        <taxon>Bacteria</taxon>
        <taxon>Bacillati</taxon>
        <taxon>Bacillota</taxon>
        <taxon>Bacilli</taxon>
        <taxon>Bacillales</taxon>
        <taxon>Paenibacillaceae</taxon>
        <taxon>Paenibacillus</taxon>
    </lineage>
</organism>
<evidence type="ECO:0000313" key="11">
    <source>
        <dbReference type="Proteomes" id="UP001589818"/>
    </source>
</evidence>
<evidence type="ECO:0000313" key="10">
    <source>
        <dbReference type="EMBL" id="MFC0396500.1"/>
    </source>
</evidence>
<evidence type="ECO:0000256" key="4">
    <source>
        <dbReference type="ARBA" id="ARBA00022729"/>
    </source>
</evidence>
<evidence type="ECO:0000259" key="9">
    <source>
        <dbReference type="Pfam" id="PF25198"/>
    </source>
</evidence>
<evidence type="ECO:0000256" key="3">
    <source>
        <dbReference type="ARBA" id="ARBA00022544"/>
    </source>
</evidence>
<keyword evidence="5" id="KW-0472">Membrane</keyword>
<dbReference type="InterPro" id="IPR038501">
    <property type="entry name" value="Spore_GerAC_C_sf"/>
</dbReference>
<dbReference type="PANTHER" id="PTHR35789">
    <property type="entry name" value="SPORE GERMINATION PROTEIN B3"/>
    <property type="match status" value="1"/>
</dbReference>
<dbReference type="Pfam" id="PF05504">
    <property type="entry name" value="Spore_GerAC"/>
    <property type="match status" value="1"/>
</dbReference>